<protein>
    <submittedName>
        <fullName evidence="1">Uncharacterized protein</fullName>
    </submittedName>
</protein>
<dbReference type="OrthoDB" id="3035741at2"/>
<accession>A0A1M5WWT8</accession>
<gene>
    <name evidence="1" type="ORF">SAMN05421807_11948</name>
</gene>
<organism evidence="1 2">
    <name type="scientific">Virgibacillus chiguensis</name>
    <dbReference type="NCBI Taxonomy" id="411959"/>
    <lineage>
        <taxon>Bacteria</taxon>
        <taxon>Bacillati</taxon>
        <taxon>Bacillota</taxon>
        <taxon>Bacilli</taxon>
        <taxon>Bacillales</taxon>
        <taxon>Bacillaceae</taxon>
        <taxon>Virgibacillus</taxon>
    </lineage>
</organism>
<dbReference type="RefSeq" id="WP_073012433.1">
    <property type="nucleotide sequence ID" value="NZ_FQXD01000019.1"/>
</dbReference>
<dbReference type="Proteomes" id="UP000184079">
    <property type="component" value="Unassembled WGS sequence"/>
</dbReference>
<evidence type="ECO:0000313" key="1">
    <source>
        <dbReference type="EMBL" id="SHH91788.1"/>
    </source>
</evidence>
<reference evidence="2" key="1">
    <citation type="submission" date="2016-11" db="EMBL/GenBank/DDBJ databases">
        <authorList>
            <person name="Varghese N."/>
            <person name="Submissions S."/>
        </authorList>
    </citation>
    <scope>NUCLEOTIDE SEQUENCE [LARGE SCALE GENOMIC DNA]</scope>
    <source>
        <strain evidence="2">CGMCC 1.6496</strain>
    </source>
</reference>
<evidence type="ECO:0000313" key="2">
    <source>
        <dbReference type="Proteomes" id="UP000184079"/>
    </source>
</evidence>
<proteinExistence type="predicted"/>
<dbReference type="EMBL" id="FQXD01000019">
    <property type="protein sequence ID" value="SHH91788.1"/>
    <property type="molecule type" value="Genomic_DNA"/>
</dbReference>
<sequence>MQPIERRYRNIEDLTFNDAKEILESADYKTYNNVYDMGDELEIDDKTSYGVLIPETAPEELLEVIKEEESEFYYFDTGSMNAIVAKVTQVLLNRVETLEKEVTELKANK</sequence>
<name>A0A1M5WWT8_9BACI</name>
<dbReference type="AlphaFoldDB" id="A0A1M5WWT8"/>
<keyword evidence="2" id="KW-1185">Reference proteome</keyword>